<dbReference type="CDD" id="cd01347">
    <property type="entry name" value="ligand_gated_channel"/>
    <property type="match status" value="1"/>
</dbReference>
<dbReference type="SUPFAM" id="SSF56935">
    <property type="entry name" value="Porins"/>
    <property type="match status" value="1"/>
</dbReference>
<dbReference type="NCBIfam" id="TIGR01783">
    <property type="entry name" value="TonB-siderophor"/>
    <property type="match status" value="1"/>
</dbReference>
<keyword evidence="7" id="KW-0408">Iron</keyword>
<keyword evidence="5" id="KW-0410">Iron transport</keyword>
<dbReference type="Pfam" id="PF00593">
    <property type="entry name" value="TonB_dep_Rec_b-barrel"/>
    <property type="match status" value="1"/>
</dbReference>
<dbReference type="SMART" id="SM00965">
    <property type="entry name" value="STN"/>
    <property type="match status" value="1"/>
</dbReference>
<evidence type="ECO:0000256" key="3">
    <source>
        <dbReference type="ARBA" id="ARBA00022448"/>
    </source>
</evidence>
<keyword evidence="11 12" id="KW-0998">Cell outer membrane</keyword>
<proteinExistence type="inferred from homology"/>
<dbReference type="GO" id="GO:0015891">
    <property type="term" value="P:siderophore transport"/>
    <property type="evidence" value="ECO:0007669"/>
    <property type="project" value="InterPro"/>
</dbReference>
<dbReference type="Gene3D" id="2.170.130.10">
    <property type="entry name" value="TonB-dependent receptor, plug domain"/>
    <property type="match status" value="1"/>
</dbReference>
<evidence type="ECO:0000256" key="1">
    <source>
        <dbReference type="ARBA" id="ARBA00004571"/>
    </source>
</evidence>
<evidence type="ECO:0000259" key="14">
    <source>
        <dbReference type="SMART" id="SM00965"/>
    </source>
</evidence>
<keyword evidence="8 13" id="KW-0798">TonB box</keyword>
<dbReference type="PANTHER" id="PTHR32552:SF74">
    <property type="entry name" value="HYDROXAMATE SIDEROPHORE RECEPTOR FHUE"/>
    <property type="match status" value="1"/>
</dbReference>
<protein>
    <submittedName>
        <fullName evidence="15">TonB-dependent siderophore receptor</fullName>
    </submittedName>
</protein>
<dbReference type="Gene3D" id="2.40.170.20">
    <property type="entry name" value="TonB-dependent receptor, beta-barrel domain"/>
    <property type="match status" value="1"/>
</dbReference>
<keyword evidence="9 12" id="KW-0472">Membrane</keyword>
<dbReference type="InterPro" id="IPR011662">
    <property type="entry name" value="Secretin/TonB_short_N"/>
</dbReference>
<comment type="similarity">
    <text evidence="2 12 13">Belongs to the TonB-dependent receptor family.</text>
</comment>
<dbReference type="Proteomes" id="UP000480684">
    <property type="component" value="Unassembled WGS sequence"/>
</dbReference>
<organism evidence="15 16">
    <name type="scientific">Magnetospirillum aberrantis SpK</name>
    <dbReference type="NCBI Taxonomy" id="908842"/>
    <lineage>
        <taxon>Bacteria</taxon>
        <taxon>Pseudomonadati</taxon>
        <taxon>Pseudomonadota</taxon>
        <taxon>Alphaproteobacteria</taxon>
        <taxon>Rhodospirillales</taxon>
        <taxon>Rhodospirillaceae</taxon>
        <taxon>Magnetospirillum</taxon>
    </lineage>
</organism>
<accession>A0A7C9URZ4</accession>
<evidence type="ECO:0000256" key="7">
    <source>
        <dbReference type="ARBA" id="ARBA00023004"/>
    </source>
</evidence>
<evidence type="ECO:0000256" key="9">
    <source>
        <dbReference type="ARBA" id="ARBA00023136"/>
    </source>
</evidence>
<evidence type="ECO:0000256" key="10">
    <source>
        <dbReference type="ARBA" id="ARBA00023170"/>
    </source>
</evidence>
<dbReference type="PANTHER" id="PTHR32552">
    <property type="entry name" value="FERRICHROME IRON RECEPTOR-RELATED"/>
    <property type="match status" value="1"/>
</dbReference>
<sequence>MDCRKGSDMLGDYWKSRPSLAAMVAMAMTVIAVPEAWAAETRVMLDLPAQSLASALESLATATHTQFLYSAELVRGRNAPAVKGPLTPSEALYVLLSDSGLEARATGEDSFTLVNASASATQLAPVVVTAQPEDLNYKASTATIGGKSPVPLREIANSVSVITRERMDDQNLTDVDHALTWATGVETRPNDGAQSQYYSRGFALSVMNDGMPSYDSASGYQQFDLAMYERIEVLRGPTGLMQGSSEPAGSINLVRKRPTDTVQASMTASAGSWNNYRTTADVSTPLTDDKTLKGRFVATFTDRDYFYDNAHSQKWFGYGILEYAPNPDWKFDYSVAYQNDDNQPLGGLPTYSDGQPIDFSRSANTNTPWTWSEWVTHEEKLEAERRFSNGWTAKVGGSWREQTFAWKDGYAAGVNRATNTANYTLRDRDYVYYRKAADASIEGPFKLFGREHSLLLGTNIDIFNYQGDWGNNLTVNNVNIFNTGGIAEPTLAHTEGTETRTTQYGQYGQLRFRALDPLLLIVGGRNTSFDSKNHSMTGSNWGTWKQGAKAMNEFVPYAGAVLDVTKETSVYGSYSEIFVPQTNMTVSGSVLPPRKGWQTEVGVKNDFLDGKLSATLAAFLVRDVNRAITDPSNSNYSIAAGEVESKGWEAEVTGSPVDGLKLTAGYTYLTTQYGNSGNSTGNTFQTWMPRHSFKTWGVYSFGEGSGLGGFSVGAGVIAKSQTYSSNTQLHQNAYAVVDAQIGYQLNDNLAVTLTGTNLFDNEYWAKMLTSTNNLYGEPRSFVLAIKASM</sequence>
<keyword evidence="4 12" id="KW-1134">Transmembrane beta strand</keyword>
<keyword evidence="10 15" id="KW-0675">Receptor</keyword>
<dbReference type="InterPro" id="IPR012910">
    <property type="entry name" value="Plug_dom"/>
</dbReference>
<keyword evidence="16" id="KW-1185">Reference proteome</keyword>
<evidence type="ECO:0000256" key="6">
    <source>
        <dbReference type="ARBA" id="ARBA00022692"/>
    </source>
</evidence>
<dbReference type="AlphaFoldDB" id="A0A7C9URZ4"/>
<dbReference type="InterPro" id="IPR036942">
    <property type="entry name" value="Beta-barrel_TonB_sf"/>
</dbReference>
<reference evidence="15 16" key="1">
    <citation type="submission" date="2020-02" db="EMBL/GenBank/DDBJ databases">
        <authorList>
            <person name="Dziuba M."/>
            <person name="Kuznetsov B."/>
            <person name="Mardanov A."/>
            <person name="Ravin N."/>
            <person name="Grouzdev D."/>
        </authorList>
    </citation>
    <scope>NUCLEOTIDE SEQUENCE [LARGE SCALE GENOMIC DNA]</scope>
    <source>
        <strain evidence="15 16">SpK</strain>
    </source>
</reference>
<evidence type="ECO:0000256" key="8">
    <source>
        <dbReference type="ARBA" id="ARBA00023077"/>
    </source>
</evidence>
<dbReference type="PROSITE" id="PS52016">
    <property type="entry name" value="TONB_DEPENDENT_REC_3"/>
    <property type="match status" value="1"/>
</dbReference>
<name>A0A7C9URZ4_9PROT</name>
<dbReference type="GO" id="GO:0015344">
    <property type="term" value="F:siderophore uptake transmembrane transporter activity"/>
    <property type="evidence" value="ECO:0007669"/>
    <property type="project" value="TreeGrafter"/>
</dbReference>
<dbReference type="InterPro" id="IPR010105">
    <property type="entry name" value="TonB_sidphr_rcpt"/>
</dbReference>
<keyword evidence="6 12" id="KW-0812">Transmembrane</keyword>
<dbReference type="GO" id="GO:0009279">
    <property type="term" value="C:cell outer membrane"/>
    <property type="evidence" value="ECO:0007669"/>
    <property type="project" value="UniProtKB-SubCell"/>
</dbReference>
<dbReference type="GO" id="GO:0038023">
    <property type="term" value="F:signaling receptor activity"/>
    <property type="evidence" value="ECO:0007669"/>
    <property type="project" value="InterPro"/>
</dbReference>
<keyword evidence="5" id="KW-0406">Ion transport</keyword>
<evidence type="ECO:0000256" key="11">
    <source>
        <dbReference type="ARBA" id="ARBA00023237"/>
    </source>
</evidence>
<evidence type="ECO:0000256" key="13">
    <source>
        <dbReference type="RuleBase" id="RU003357"/>
    </source>
</evidence>
<dbReference type="RefSeq" id="WP_163674384.1">
    <property type="nucleotide sequence ID" value="NZ_JAAIYP010000007.1"/>
</dbReference>
<evidence type="ECO:0000313" key="15">
    <source>
        <dbReference type="EMBL" id="NFV78927.1"/>
    </source>
</evidence>
<evidence type="ECO:0000256" key="2">
    <source>
        <dbReference type="ARBA" id="ARBA00009810"/>
    </source>
</evidence>
<dbReference type="Gene3D" id="3.55.50.30">
    <property type="match status" value="1"/>
</dbReference>
<dbReference type="InterPro" id="IPR000531">
    <property type="entry name" value="Beta-barrel_TonB"/>
</dbReference>
<comment type="subcellular location">
    <subcellularLocation>
        <location evidence="1 12">Cell outer membrane</location>
        <topology evidence="1 12">Multi-pass membrane protein</topology>
    </subcellularLocation>
</comment>
<dbReference type="InterPro" id="IPR039426">
    <property type="entry name" value="TonB-dep_rcpt-like"/>
</dbReference>
<dbReference type="Pfam" id="PF07715">
    <property type="entry name" value="Plug"/>
    <property type="match status" value="1"/>
</dbReference>
<gene>
    <name evidence="15" type="ORF">G4223_02200</name>
</gene>
<evidence type="ECO:0000256" key="4">
    <source>
        <dbReference type="ARBA" id="ARBA00022452"/>
    </source>
</evidence>
<evidence type="ECO:0000256" key="12">
    <source>
        <dbReference type="PROSITE-ProRule" id="PRU01360"/>
    </source>
</evidence>
<dbReference type="InterPro" id="IPR037066">
    <property type="entry name" value="Plug_dom_sf"/>
</dbReference>
<comment type="caution">
    <text evidence="15">The sequence shown here is derived from an EMBL/GenBank/DDBJ whole genome shotgun (WGS) entry which is preliminary data.</text>
</comment>
<evidence type="ECO:0000256" key="5">
    <source>
        <dbReference type="ARBA" id="ARBA00022496"/>
    </source>
</evidence>
<evidence type="ECO:0000313" key="16">
    <source>
        <dbReference type="Proteomes" id="UP000480684"/>
    </source>
</evidence>
<keyword evidence="3 12" id="KW-0813">Transport</keyword>
<dbReference type="EMBL" id="JAAIYP010000007">
    <property type="protein sequence ID" value="NFV78927.1"/>
    <property type="molecule type" value="Genomic_DNA"/>
</dbReference>
<feature type="domain" description="Secretin/TonB short N-terminal" evidence="14">
    <location>
        <begin position="65"/>
        <end position="116"/>
    </location>
</feature>